<evidence type="ECO:0000313" key="2">
    <source>
        <dbReference type="EMBL" id="KAG0666901.1"/>
    </source>
</evidence>
<keyword evidence="3" id="KW-1185">Reference proteome</keyword>
<keyword evidence="1" id="KW-0812">Transmembrane</keyword>
<feature type="transmembrane region" description="Helical" evidence="1">
    <location>
        <begin position="36"/>
        <end position="57"/>
    </location>
</feature>
<name>A0A9P6WAL9_RHOMI</name>
<gene>
    <name evidence="2" type="ORF">C6P46_003611</name>
</gene>
<dbReference type="AlphaFoldDB" id="A0A9P6WAL9"/>
<dbReference type="EMBL" id="PUHQ01000003">
    <property type="protein sequence ID" value="KAG0666901.1"/>
    <property type="molecule type" value="Genomic_DNA"/>
</dbReference>
<keyword evidence="1" id="KW-1133">Transmembrane helix</keyword>
<evidence type="ECO:0000256" key="1">
    <source>
        <dbReference type="SAM" id="Phobius"/>
    </source>
</evidence>
<protein>
    <submittedName>
        <fullName evidence="2">Uncharacterized protein</fullName>
    </submittedName>
</protein>
<accession>A0A9P6WAL9</accession>
<comment type="caution">
    <text evidence="2">The sequence shown here is derived from an EMBL/GenBank/DDBJ whole genome shotgun (WGS) entry which is preliminary data.</text>
</comment>
<dbReference type="OrthoDB" id="2524468at2759"/>
<dbReference type="Proteomes" id="UP000777482">
    <property type="component" value="Unassembled WGS sequence"/>
</dbReference>
<keyword evidence="1" id="KW-0472">Membrane</keyword>
<reference evidence="2 3" key="1">
    <citation type="submission" date="2020-11" db="EMBL/GenBank/DDBJ databases">
        <title>Kefir isolates.</title>
        <authorList>
            <person name="Marcisauskas S."/>
            <person name="Kim Y."/>
            <person name="Blasche S."/>
        </authorList>
    </citation>
    <scope>NUCLEOTIDE SEQUENCE [LARGE SCALE GENOMIC DNA]</scope>
    <source>
        <strain evidence="2 3">KR</strain>
    </source>
</reference>
<organism evidence="2 3">
    <name type="scientific">Rhodotorula mucilaginosa</name>
    <name type="common">Yeast</name>
    <name type="synonym">Rhodotorula rubra</name>
    <dbReference type="NCBI Taxonomy" id="5537"/>
    <lineage>
        <taxon>Eukaryota</taxon>
        <taxon>Fungi</taxon>
        <taxon>Dikarya</taxon>
        <taxon>Basidiomycota</taxon>
        <taxon>Pucciniomycotina</taxon>
        <taxon>Microbotryomycetes</taxon>
        <taxon>Sporidiobolales</taxon>
        <taxon>Sporidiobolaceae</taxon>
        <taxon>Rhodotorula</taxon>
    </lineage>
</organism>
<proteinExistence type="predicted"/>
<sequence length="519" mass="56364">MTAPRKLGYDPLQTGAEDGALSRASRSTNWYRRTSTSYVILAVVALAVIAMSAVVALESSYVPRTMSAVAGIGRKCNTLEMYYGRNNASFWVAHATPGRNPALIIRPADDEAFRQCPGLAAASFVVTVRYGNESHVLLDPPSQLELGVYRYESFPPPRLPTIGPTELEVRLDFGFYPGGDSGQPCDDTACMPLDVAHTGTAFSGDEIRSETGERVRLAHGPRAVGRSADTSTCSTLDPLPAVYMATENDFVFTDEEGMPCNVVAAGSALPATPDLRWIQVLGDSNSRYLVTRLAEMLNLTLAAEHTAVNEKHPTTLIFHDGTGSGVVLSFQWFFVRQDPSDARNLAAINLSSLAAYLDSIPFAPTPAWPKSFTATETRVTDLFLSFGSHAPGLTQSGMRAGMDRLDAGLRERFGLARSTYLLLTAATEPSTIPESYGPQSAMRNNMIIKNAQNAVANEYIRSTFPDTIVVDFFSLTRTTPLSLKKDSVHFLSEVYSAQADLMWTAMHLADLRVEPPSLP</sequence>
<evidence type="ECO:0000313" key="3">
    <source>
        <dbReference type="Proteomes" id="UP000777482"/>
    </source>
</evidence>